<dbReference type="InterPro" id="IPR013321">
    <property type="entry name" value="Arc_rbn_hlx_hlx"/>
</dbReference>
<proteinExistence type="predicted"/>
<dbReference type="SUPFAM" id="SSF47598">
    <property type="entry name" value="Ribbon-helix-helix"/>
    <property type="match status" value="1"/>
</dbReference>
<accession>K2RVT7</accession>
<name>K2RVT7_METFP</name>
<organism evidence="2 3">
    <name type="scientific">Methanobacterium formicicum (strain DSM 3637 / PP1)</name>
    <dbReference type="NCBI Taxonomy" id="1204725"/>
    <lineage>
        <taxon>Archaea</taxon>
        <taxon>Methanobacteriati</taxon>
        <taxon>Methanobacteriota</taxon>
        <taxon>Methanomada group</taxon>
        <taxon>Methanobacteria</taxon>
        <taxon>Methanobacteriales</taxon>
        <taxon>Methanobacteriaceae</taxon>
        <taxon>Methanobacterium</taxon>
    </lineage>
</organism>
<dbReference type="InterPro" id="IPR002145">
    <property type="entry name" value="CopG"/>
</dbReference>
<evidence type="ECO:0000259" key="1">
    <source>
        <dbReference type="Pfam" id="PF01402"/>
    </source>
</evidence>
<sequence>MTEPKKRGRPKSKQRMKQITIKLPLPLLEELKELSEKSYISRSFHIRQAVIEYLGKQDMNYIKNDIGSKFKKG</sequence>
<comment type="caution">
    <text evidence="2">The sequence shown here is derived from an EMBL/GenBank/DDBJ whole genome shotgun (WGS) entry which is preliminary data.</text>
</comment>
<evidence type="ECO:0000313" key="3">
    <source>
        <dbReference type="Proteomes" id="UP000007360"/>
    </source>
</evidence>
<evidence type="ECO:0000313" key="2">
    <source>
        <dbReference type="EMBL" id="EKF86845.1"/>
    </source>
</evidence>
<dbReference type="InterPro" id="IPR010985">
    <property type="entry name" value="Ribbon_hlx_hlx"/>
</dbReference>
<keyword evidence="3" id="KW-1185">Reference proteome</keyword>
<dbReference type="Pfam" id="PF01402">
    <property type="entry name" value="RHH_1"/>
    <property type="match status" value="1"/>
</dbReference>
<dbReference type="Gene3D" id="1.10.1220.10">
    <property type="entry name" value="Met repressor-like"/>
    <property type="match status" value="1"/>
</dbReference>
<dbReference type="OrthoDB" id="384351at2157"/>
<protein>
    <recommendedName>
        <fullName evidence="1">Ribbon-helix-helix protein CopG domain-containing protein</fullName>
    </recommendedName>
</protein>
<gene>
    <name evidence="2" type="ORF">A994_01125</name>
</gene>
<dbReference type="AlphaFoldDB" id="K2RVT7"/>
<dbReference type="GO" id="GO:0006355">
    <property type="term" value="P:regulation of DNA-templated transcription"/>
    <property type="evidence" value="ECO:0007669"/>
    <property type="project" value="InterPro"/>
</dbReference>
<reference evidence="2 3" key="1">
    <citation type="journal article" date="2012" name="J. Bacteriol.">
        <title>Draft genome sequence of Methanobacterium formicicum DSM 3637, an archaebacterium isolated from the methane producer amoeba Pelomyxa palustris.</title>
        <authorList>
            <person name="Gutierrez G."/>
        </authorList>
    </citation>
    <scope>NUCLEOTIDE SEQUENCE [LARGE SCALE GENOMIC DNA]</scope>
    <source>
        <strain evidence="3">DSM 3637 / PP1</strain>
    </source>
</reference>
<feature type="domain" description="Ribbon-helix-helix protein CopG" evidence="1">
    <location>
        <begin position="17"/>
        <end position="56"/>
    </location>
</feature>
<dbReference type="Proteomes" id="UP000007360">
    <property type="component" value="Unassembled WGS sequence"/>
</dbReference>
<dbReference type="RefSeq" id="WP_004029417.1">
    <property type="nucleotide sequence ID" value="NZ_AMPO01000001.1"/>
</dbReference>
<dbReference type="EMBL" id="AMPO01000001">
    <property type="protein sequence ID" value="EKF86845.1"/>
    <property type="molecule type" value="Genomic_DNA"/>
</dbReference>